<gene>
    <name evidence="2" type="ORF">SAMN05660649_00529</name>
</gene>
<keyword evidence="1" id="KW-1133">Transmembrane helix</keyword>
<dbReference type="EMBL" id="FOOX01000002">
    <property type="protein sequence ID" value="SFG06301.1"/>
    <property type="molecule type" value="Genomic_DNA"/>
</dbReference>
<dbReference type="Proteomes" id="UP000199337">
    <property type="component" value="Unassembled WGS sequence"/>
</dbReference>
<keyword evidence="1" id="KW-0812">Transmembrane</keyword>
<protein>
    <submittedName>
        <fullName evidence="2">Uncharacterized protein</fullName>
    </submittedName>
</protein>
<proteinExistence type="predicted"/>
<name>A0A1I2NYF0_9FIRM</name>
<keyword evidence="1" id="KW-0472">Membrane</keyword>
<evidence type="ECO:0000313" key="3">
    <source>
        <dbReference type="Proteomes" id="UP000199337"/>
    </source>
</evidence>
<organism evidence="2 3">
    <name type="scientific">Desulfotruncus arcticus DSM 17038</name>
    <dbReference type="NCBI Taxonomy" id="1121424"/>
    <lineage>
        <taxon>Bacteria</taxon>
        <taxon>Bacillati</taxon>
        <taxon>Bacillota</taxon>
        <taxon>Clostridia</taxon>
        <taxon>Eubacteriales</taxon>
        <taxon>Desulfallaceae</taxon>
        <taxon>Desulfotruncus</taxon>
    </lineage>
</organism>
<evidence type="ECO:0000313" key="2">
    <source>
        <dbReference type="EMBL" id="SFG06301.1"/>
    </source>
</evidence>
<reference evidence="3" key="1">
    <citation type="submission" date="2016-10" db="EMBL/GenBank/DDBJ databases">
        <authorList>
            <person name="Varghese N."/>
            <person name="Submissions S."/>
        </authorList>
    </citation>
    <scope>NUCLEOTIDE SEQUENCE [LARGE SCALE GENOMIC DNA]</scope>
    <source>
        <strain evidence="3">DSM 17038</strain>
    </source>
</reference>
<feature type="transmembrane region" description="Helical" evidence="1">
    <location>
        <begin position="356"/>
        <end position="377"/>
    </location>
</feature>
<dbReference type="AlphaFoldDB" id="A0A1I2NYF0"/>
<sequence length="399" mass="47408">MACPINKFKWTGFRGVLMESETRSFAVCVEDFENLKSIKKLHLNIWQLPKDLIVDIGIQVVINKIFFKGRSYFKFILYTPFLVNLNSIEQLYDCFREKNVTQLIFNDEVQQFKPMNRTSQNDTATLVSFYGREPLLLLKAEIDRLNEQKIEILLNIDDLKHEEIEDPCNLYLRFRYKSSLKSKNICISQDGGFSDNIFYDIRFNEMRLLPINELTNIQRNCLGVDDLYIFIIQEFDRKITTYEKDLEYIRFLEKEHFGSYLKELKSINNDFIIYYWKIKGGFSEDPERRTTTIQIPKAINMVAGFEKQKVSFKQFQAGVLINVFSAGIIYSNKIFRTYFDKLFEGNKYILRLITSISNLLDIIFFLLFVISFLYGVAKLVRFTISLYKKPNFKFSFRRW</sequence>
<evidence type="ECO:0000256" key="1">
    <source>
        <dbReference type="SAM" id="Phobius"/>
    </source>
</evidence>
<accession>A0A1I2NYF0</accession>
<keyword evidence="3" id="KW-1185">Reference proteome</keyword>
<dbReference type="STRING" id="341036.SAMN05660649_00529"/>